<dbReference type="InterPro" id="IPR050927">
    <property type="entry name" value="TRPM"/>
</dbReference>
<dbReference type="KEGG" id="bbel:109482197"/>
<dbReference type="GO" id="GO:0030001">
    <property type="term" value="P:metal ion transport"/>
    <property type="evidence" value="ECO:0007669"/>
    <property type="project" value="TreeGrafter"/>
</dbReference>
<dbReference type="AlphaFoldDB" id="A0A6P5AF55"/>
<dbReference type="InterPro" id="IPR041491">
    <property type="entry name" value="TRPM_SLOG"/>
</dbReference>
<organism evidence="2 3">
    <name type="scientific">Branchiostoma belcheri</name>
    <name type="common">Amphioxus</name>
    <dbReference type="NCBI Taxonomy" id="7741"/>
    <lineage>
        <taxon>Eukaryota</taxon>
        <taxon>Metazoa</taxon>
        <taxon>Chordata</taxon>
        <taxon>Cephalochordata</taxon>
        <taxon>Leptocardii</taxon>
        <taxon>Amphioxiformes</taxon>
        <taxon>Branchiostomatidae</taxon>
        <taxon>Branchiostoma</taxon>
    </lineage>
</organism>
<dbReference type="Proteomes" id="UP000515135">
    <property type="component" value="Unplaced"/>
</dbReference>
<dbReference type="GO" id="GO:0005886">
    <property type="term" value="C:plasma membrane"/>
    <property type="evidence" value="ECO:0007669"/>
    <property type="project" value="TreeGrafter"/>
</dbReference>
<dbReference type="RefSeq" id="XP_019640451.1">
    <property type="nucleotide sequence ID" value="XM_019784892.1"/>
</dbReference>
<proteinExistence type="predicted"/>
<sequence>MAMELQVTARQRHVSGGSLLRASSVIEAQKSWIEKTFSKRECIKYVPNLRDPHRRCGCGRLEGEHSSEARSAQSTSCMEEVRWTPAAHTEENPSDAFGTLEFQGAGHTSKAQYVRMSYDTKPDVILQLLTKEWKLELPRLLISMHGGLQNFELQPKLKRVFRKGLLKAAKTTGAWILTCGTHSGVTRQVGDAMGELSTRTRMRICTLGVGP</sequence>
<dbReference type="GO" id="GO:0005261">
    <property type="term" value="F:monoatomic cation channel activity"/>
    <property type="evidence" value="ECO:0007669"/>
    <property type="project" value="TreeGrafter"/>
</dbReference>
<keyword evidence="2" id="KW-1185">Reference proteome</keyword>
<evidence type="ECO:0000313" key="3">
    <source>
        <dbReference type="RefSeq" id="XP_019640451.1"/>
    </source>
</evidence>
<dbReference type="GeneID" id="109482197"/>
<dbReference type="Pfam" id="PF18139">
    <property type="entry name" value="LSDAT_euk"/>
    <property type="match status" value="1"/>
</dbReference>
<dbReference type="PANTHER" id="PTHR13800">
    <property type="entry name" value="TRANSIENT RECEPTOR POTENTIAL CATION CHANNEL, SUBFAMILY M, MEMBER 6"/>
    <property type="match status" value="1"/>
</dbReference>
<gene>
    <name evidence="3" type="primary">LOC109482197</name>
</gene>
<evidence type="ECO:0000259" key="1">
    <source>
        <dbReference type="Pfam" id="PF18139"/>
    </source>
</evidence>
<feature type="domain" description="TRPM SLOG" evidence="1">
    <location>
        <begin position="111"/>
        <end position="211"/>
    </location>
</feature>
<reference evidence="3" key="1">
    <citation type="submission" date="2025-08" db="UniProtKB">
        <authorList>
            <consortium name="RefSeq"/>
        </authorList>
    </citation>
    <scope>IDENTIFICATION</scope>
    <source>
        <tissue evidence="3">Gonad</tissue>
    </source>
</reference>
<dbReference type="PANTHER" id="PTHR13800:SF1">
    <property type="entry name" value="TRANSIENT RECEPTOR POTENTIAL CATION CHANNEL TRPM"/>
    <property type="match status" value="1"/>
</dbReference>
<evidence type="ECO:0000313" key="2">
    <source>
        <dbReference type="Proteomes" id="UP000515135"/>
    </source>
</evidence>
<accession>A0A6P5AF55</accession>
<name>A0A6P5AF55_BRABE</name>
<protein>
    <submittedName>
        <fullName evidence="3">Transient receptor potential cation channel subfamily M member 3-like</fullName>
    </submittedName>
</protein>
<dbReference type="OrthoDB" id="301415at2759"/>